<feature type="transmembrane region" description="Helical" evidence="8">
    <location>
        <begin position="63"/>
        <end position="80"/>
    </location>
</feature>
<evidence type="ECO:0000256" key="2">
    <source>
        <dbReference type="ARBA" id="ARBA00022679"/>
    </source>
</evidence>
<name>A0A1Y1HS37_KLENI</name>
<gene>
    <name evidence="9" type="ORF">KFL_000290360</name>
</gene>
<reference evidence="9 10" key="1">
    <citation type="journal article" date="2014" name="Nat. Commun.">
        <title>Klebsormidium flaccidum genome reveals primary factors for plant terrestrial adaptation.</title>
        <authorList>
            <person name="Hori K."/>
            <person name="Maruyama F."/>
            <person name="Fujisawa T."/>
            <person name="Togashi T."/>
            <person name="Yamamoto N."/>
            <person name="Seo M."/>
            <person name="Sato S."/>
            <person name="Yamada T."/>
            <person name="Mori H."/>
            <person name="Tajima N."/>
            <person name="Moriyama T."/>
            <person name="Ikeuchi M."/>
            <person name="Watanabe M."/>
            <person name="Wada H."/>
            <person name="Kobayashi K."/>
            <person name="Saito M."/>
            <person name="Masuda T."/>
            <person name="Sasaki-Sekimoto Y."/>
            <person name="Mashiguchi K."/>
            <person name="Awai K."/>
            <person name="Shimojima M."/>
            <person name="Masuda S."/>
            <person name="Iwai M."/>
            <person name="Nobusawa T."/>
            <person name="Narise T."/>
            <person name="Kondo S."/>
            <person name="Saito H."/>
            <person name="Sato R."/>
            <person name="Murakawa M."/>
            <person name="Ihara Y."/>
            <person name="Oshima-Yamada Y."/>
            <person name="Ohtaka K."/>
            <person name="Satoh M."/>
            <person name="Sonobe K."/>
            <person name="Ishii M."/>
            <person name="Ohtani R."/>
            <person name="Kanamori-Sato M."/>
            <person name="Honoki R."/>
            <person name="Miyazaki D."/>
            <person name="Mochizuki H."/>
            <person name="Umetsu J."/>
            <person name="Higashi K."/>
            <person name="Shibata D."/>
            <person name="Kamiya Y."/>
            <person name="Sato N."/>
            <person name="Nakamura Y."/>
            <person name="Tabata S."/>
            <person name="Ida S."/>
            <person name="Kurokawa K."/>
            <person name="Ohta H."/>
        </authorList>
    </citation>
    <scope>NUCLEOTIDE SEQUENCE [LARGE SCALE GENOMIC DNA]</scope>
    <source>
        <strain evidence="9 10">NIES-2285</strain>
    </source>
</reference>
<dbReference type="Pfam" id="PF03062">
    <property type="entry name" value="MBOAT"/>
    <property type="match status" value="1"/>
</dbReference>
<dbReference type="OMA" id="YVVMQAA"/>
<dbReference type="PANTHER" id="PTHR13906">
    <property type="entry name" value="PORCUPINE"/>
    <property type="match status" value="1"/>
</dbReference>
<evidence type="ECO:0000313" key="9">
    <source>
        <dbReference type="EMBL" id="GAQ79386.1"/>
    </source>
</evidence>
<sequence>MAPQDAVPHHGLVHLNPTAIQYACFFSCAPLGLIHRFVPTATARHLYSILTAAVMLRILHPEAAPHFAFIIAVSYTVMLLHRRRCGVIVTWVGFAHITWCHWLYRGYYRGSFPFVGSFSVLVLRLGSRLAFNYQDGLLPKDQLTKTQALFRVTSLPSVLEYLGFVSQGYMSTGPHIHLVDYSQFTKREGRWSPNEKAPNPLPATLTALARTAVLGYVTQKTIHVAPVAFIKSSTYHHKYSFWRRLGYQLLVFEHRRLRVYAMWSFFEAAWIISGRGFSGWHDGKPSWAGATNFHFWGVELAEHPAAIWANWDIHTGLWLRYYVYDRLTPRGQKPGILQLAATQAASFVWHGPYLGQALFRTNATLIILSARVLYRYKTRLVERPPALKLPARALMWAYTQLTAGTKEMALFLTVLTFRDIWRAFGSIYYLQVLVPLTILVLGWLFPVEASKKTVPLHAQAARKDAPVDARTSARETTQKKDT</sequence>
<proteinExistence type="predicted"/>
<keyword evidence="5 8" id="KW-0472">Membrane</keyword>
<dbReference type="STRING" id="105231.A0A1Y1HS37"/>
<evidence type="ECO:0000256" key="1">
    <source>
        <dbReference type="ARBA" id="ARBA00004141"/>
    </source>
</evidence>
<dbReference type="Proteomes" id="UP000054558">
    <property type="component" value="Unassembled WGS sequence"/>
</dbReference>
<evidence type="ECO:0000256" key="8">
    <source>
        <dbReference type="SAM" id="Phobius"/>
    </source>
</evidence>
<comment type="subcellular location">
    <subcellularLocation>
        <location evidence="1">Membrane</location>
        <topology evidence="1">Multi-pass membrane protein</topology>
    </subcellularLocation>
</comment>
<feature type="region of interest" description="Disordered" evidence="7">
    <location>
        <begin position="461"/>
        <end position="482"/>
    </location>
</feature>
<dbReference type="GO" id="GO:0016746">
    <property type="term" value="F:acyltransferase activity"/>
    <property type="evidence" value="ECO:0000318"/>
    <property type="project" value="GO_Central"/>
</dbReference>
<feature type="transmembrane region" description="Helical" evidence="8">
    <location>
        <begin position="427"/>
        <end position="445"/>
    </location>
</feature>
<dbReference type="InterPro" id="IPR004299">
    <property type="entry name" value="MBOAT_fam"/>
</dbReference>
<dbReference type="AlphaFoldDB" id="A0A1Y1HS37"/>
<evidence type="ECO:0000256" key="4">
    <source>
        <dbReference type="ARBA" id="ARBA00022989"/>
    </source>
</evidence>
<keyword evidence="6 9" id="KW-0012">Acyltransferase</keyword>
<dbReference type="GO" id="GO:0008654">
    <property type="term" value="P:phospholipid biosynthetic process"/>
    <property type="evidence" value="ECO:0000318"/>
    <property type="project" value="GO_Central"/>
</dbReference>
<dbReference type="GO" id="GO:0030258">
    <property type="term" value="P:lipid modification"/>
    <property type="evidence" value="ECO:0000318"/>
    <property type="project" value="GO_Central"/>
</dbReference>
<keyword evidence="10" id="KW-1185">Reference proteome</keyword>
<evidence type="ECO:0000313" key="10">
    <source>
        <dbReference type="Proteomes" id="UP000054558"/>
    </source>
</evidence>
<dbReference type="GO" id="GO:0016020">
    <property type="term" value="C:membrane"/>
    <property type="evidence" value="ECO:0000318"/>
    <property type="project" value="GO_Central"/>
</dbReference>
<protein>
    <submittedName>
        <fullName evidence="9">1-Acylglycerol-3-Phosphocholine Acyltransferase</fullName>
    </submittedName>
</protein>
<dbReference type="PANTHER" id="PTHR13906:SF4">
    <property type="entry name" value="LYSOPHOSPHOLIPID ACYLTRANSFERASE 6"/>
    <property type="match status" value="1"/>
</dbReference>
<keyword evidence="4 8" id="KW-1133">Transmembrane helix</keyword>
<dbReference type="InterPro" id="IPR049941">
    <property type="entry name" value="LPLAT_7/PORCN-like"/>
</dbReference>
<evidence type="ECO:0000256" key="5">
    <source>
        <dbReference type="ARBA" id="ARBA00023136"/>
    </source>
</evidence>
<organism evidence="9 10">
    <name type="scientific">Klebsormidium nitens</name>
    <name type="common">Green alga</name>
    <name type="synonym">Ulothrix nitens</name>
    <dbReference type="NCBI Taxonomy" id="105231"/>
    <lineage>
        <taxon>Eukaryota</taxon>
        <taxon>Viridiplantae</taxon>
        <taxon>Streptophyta</taxon>
        <taxon>Klebsormidiophyceae</taxon>
        <taxon>Klebsormidiales</taxon>
        <taxon>Klebsormidiaceae</taxon>
        <taxon>Klebsormidium</taxon>
    </lineage>
</organism>
<feature type="transmembrane region" description="Helical" evidence="8">
    <location>
        <begin position="87"/>
        <end position="104"/>
    </location>
</feature>
<keyword evidence="2 9" id="KW-0808">Transferase</keyword>
<evidence type="ECO:0000256" key="7">
    <source>
        <dbReference type="SAM" id="MobiDB-lite"/>
    </source>
</evidence>
<keyword evidence="3 8" id="KW-0812">Transmembrane</keyword>
<dbReference type="EMBL" id="DF236978">
    <property type="protein sequence ID" value="GAQ79386.1"/>
    <property type="molecule type" value="Genomic_DNA"/>
</dbReference>
<accession>A0A1Y1HS37</accession>
<dbReference type="GO" id="GO:0019432">
    <property type="term" value="P:triglyceride biosynthetic process"/>
    <property type="evidence" value="ECO:0000318"/>
    <property type="project" value="GO_Central"/>
</dbReference>
<evidence type="ECO:0000256" key="3">
    <source>
        <dbReference type="ARBA" id="ARBA00022692"/>
    </source>
</evidence>
<evidence type="ECO:0000256" key="6">
    <source>
        <dbReference type="ARBA" id="ARBA00023315"/>
    </source>
</evidence>
<dbReference type="OrthoDB" id="286734at2759"/>